<sequence length="267" mass="30907">MKKPKISVIMSVDNGMPYLKQAVESILNQTYKNFEFIIVDDASGDSSWNYLWSLKDKRIKLIKNKRNLGLAASLNTALLKAKGEYIARMDADDISLPTRFDEQINFLAKNKSIDLCGTFAQLIDEKNRKVGELKYPSIPSEIKNKLILFNPIIHPTFFARKKFFRDLNGYREEFDGAEDYELLLRGSKVFQYANLQKELFRLRLSSTRRSVHFMNKMDKLDLKIKLDFIKENGLSPLSLYAVAKKLFFLILLSPSLKIKMAKFLKKA</sequence>
<dbReference type="Gene3D" id="3.90.550.10">
    <property type="entry name" value="Spore Coat Polysaccharide Biosynthesis Protein SpsA, Chain A"/>
    <property type="match status" value="1"/>
</dbReference>
<evidence type="ECO:0000313" key="3">
    <source>
        <dbReference type="Proteomes" id="UP000177039"/>
    </source>
</evidence>
<dbReference type="Proteomes" id="UP000177039">
    <property type="component" value="Unassembled WGS sequence"/>
</dbReference>
<dbReference type="PANTHER" id="PTHR22916">
    <property type="entry name" value="GLYCOSYLTRANSFERASE"/>
    <property type="match status" value="1"/>
</dbReference>
<dbReference type="EMBL" id="MFBT01000012">
    <property type="protein sequence ID" value="OGD99632.1"/>
    <property type="molecule type" value="Genomic_DNA"/>
</dbReference>
<accession>A0A1F5H631</accession>
<dbReference type="InterPro" id="IPR001173">
    <property type="entry name" value="Glyco_trans_2-like"/>
</dbReference>
<reference evidence="2 3" key="1">
    <citation type="journal article" date="2016" name="Nat. Commun.">
        <title>Thousands of microbial genomes shed light on interconnected biogeochemical processes in an aquifer system.</title>
        <authorList>
            <person name="Anantharaman K."/>
            <person name="Brown C.T."/>
            <person name="Hug L.A."/>
            <person name="Sharon I."/>
            <person name="Castelle C.J."/>
            <person name="Probst A.J."/>
            <person name="Thomas B.C."/>
            <person name="Singh A."/>
            <person name="Wilkins M.J."/>
            <person name="Karaoz U."/>
            <person name="Brodie E.L."/>
            <person name="Williams K.H."/>
            <person name="Hubbard S.S."/>
            <person name="Banfield J.F."/>
        </authorList>
    </citation>
    <scope>NUCLEOTIDE SEQUENCE [LARGE SCALE GENOMIC DNA]</scope>
</reference>
<comment type="caution">
    <text evidence="2">The sequence shown here is derived from an EMBL/GenBank/DDBJ whole genome shotgun (WGS) entry which is preliminary data.</text>
</comment>
<dbReference type="Pfam" id="PF00535">
    <property type="entry name" value="Glycos_transf_2"/>
    <property type="match status" value="1"/>
</dbReference>
<dbReference type="SUPFAM" id="SSF53448">
    <property type="entry name" value="Nucleotide-diphospho-sugar transferases"/>
    <property type="match status" value="1"/>
</dbReference>
<name>A0A1F5H631_9BACT</name>
<gene>
    <name evidence="2" type="ORF">A3B54_03010</name>
</gene>
<evidence type="ECO:0000313" key="2">
    <source>
        <dbReference type="EMBL" id="OGD99632.1"/>
    </source>
</evidence>
<proteinExistence type="predicted"/>
<dbReference type="GO" id="GO:0016758">
    <property type="term" value="F:hexosyltransferase activity"/>
    <property type="evidence" value="ECO:0007669"/>
    <property type="project" value="UniProtKB-ARBA"/>
</dbReference>
<dbReference type="PANTHER" id="PTHR22916:SF3">
    <property type="entry name" value="UDP-GLCNAC:BETAGAL BETA-1,3-N-ACETYLGLUCOSAMINYLTRANSFERASE-LIKE PROTEIN 1"/>
    <property type="match status" value="1"/>
</dbReference>
<protein>
    <recommendedName>
        <fullName evidence="1">Glycosyltransferase 2-like domain-containing protein</fullName>
    </recommendedName>
</protein>
<organism evidence="2 3">
    <name type="scientific">Candidatus Curtissbacteria bacterium RIFCSPLOWO2_01_FULL_42_50</name>
    <dbReference type="NCBI Taxonomy" id="1797730"/>
    <lineage>
        <taxon>Bacteria</taxon>
        <taxon>Candidatus Curtissiibacteriota</taxon>
    </lineage>
</organism>
<dbReference type="InterPro" id="IPR029044">
    <property type="entry name" value="Nucleotide-diphossugar_trans"/>
</dbReference>
<feature type="domain" description="Glycosyltransferase 2-like" evidence="1">
    <location>
        <begin position="7"/>
        <end position="163"/>
    </location>
</feature>
<dbReference type="AlphaFoldDB" id="A0A1F5H631"/>
<evidence type="ECO:0000259" key="1">
    <source>
        <dbReference type="Pfam" id="PF00535"/>
    </source>
</evidence>